<dbReference type="Gene3D" id="3.40.50.1000">
    <property type="entry name" value="HAD superfamily/HAD-like"/>
    <property type="match status" value="1"/>
</dbReference>
<protein>
    <submittedName>
        <fullName evidence="3">Glycosyltransferase family 20</fullName>
    </submittedName>
</protein>
<dbReference type="InterPro" id="IPR023214">
    <property type="entry name" value="HAD_sf"/>
</dbReference>
<gene>
    <name evidence="3" type="ORF">KL86DPRO_20377</name>
</gene>
<dbReference type="Gene3D" id="3.30.70.1020">
    <property type="entry name" value="Trehalose-6-phosphate phosphatase related protein, domain 2"/>
    <property type="match status" value="1"/>
</dbReference>
<comment type="similarity">
    <text evidence="1">In the C-terminal section; belongs to the trehalose phosphatase family.</text>
</comment>
<dbReference type="CDD" id="cd03788">
    <property type="entry name" value="GT20_TPS"/>
    <property type="match status" value="1"/>
</dbReference>
<dbReference type="GO" id="GO:0005829">
    <property type="term" value="C:cytosol"/>
    <property type="evidence" value="ECO:0007669"/>
    <property type="project" value="TreeGrafter"/>
</dbReference>
<proteinExistence type="inferred from homology"/>
<dbReference type="NCBIfam" id="NF011071">
    <property type="entry name" value="PRK14501.1"/>
    <property type="match status" value="1"/>
</dbReference>
<dbReference type="InterPro" id="IPR001830">
    <property type="entry name" value="Glyco_trans_20"/>
</dbReference>
<name>A0A212JZL4_9DELT</name>
<dbReference type="InterPro" id="IPR036412">
    <property type="entry name" value="HAD-like_sf"/>
</dbReference>
<sequence>MKCIIISNRLPVTVVDRGAKLGITRSGGGLATGLDSLDLDAEKHWIGWPGIYINDPAKRRKMEAMLEKRGLHSVMLTPEDIQDYYEGYSNSTLWPLCHYFPSYIDYDQRYWRAYREVNEMFRDEALRIIEPGDMVWIHDYHLMLLPAMIRERMPDVSIGYFHHIPFPSYELFRCLPERADILHGLLGADLIGFHVHSYMRHFLSALYRVLGLETRMDEVRLDNRVVSVEAFPMGIHYDLYHDAVTKPEVHAHASRMRKLTGNCKTILSVDRLDYSKGIPLRLRGYAGFLENNPEFHGKVSLVLVVVPSRDTVERYAELKTAIDTLVGYINGKFAKPGWTPIFYYYRSFSFAHLSALYNAADIALVTPLRDGMNLVAKEFVAAKRDSPGVLILSEMAGAAVELKEALIVNPTDVLEIEDALYDALSMPEDEQMRRLRAMQKTVARHPVDRWAWEFWYDLAQSRKRNQLLGHKALEGKNLHDVVGAYAAAQKRLLILDYDGTLVPFVNDPQNAGPSSEVLYLLATLAGDARNTVVVSSGRERETLEQWIGHLDIGITAEHGAFSRENGEWTGIGDDAPTPWDVELLAILERTTQKTPRSSIEIKKTALVWHFREVDSWLADLRVTQLINALITPAARLGLQLMRGNKILEIKLPEYNKGAVASRLFSRDAYDFVLAMGDDTTDEDMFIALPPEAVTVKVGAISDNARYNLPSQPDVLLFLQKLALRTLEQGQPADEHQKRYFTLFSQIPLDDEAQNI</sequence>
<evidence type="ECO:0000256" key="1">
    <source>
        <dbReference type="ARBA" id="ARBA00006330"/>
    </source>
</evidence>
<evidence type="ECO:0000256" key="2">
    <source>
        <dbReference type="ARBA" id="ARBA00008799"/>
    </source>
</evidence>
<comment type="similarity">
    <text evidence="2">Belongs to the glycosyltransferase 20 family.</text>
</comment>
<dbReference type="Gene3D" id="3.40.50.2000">
    <property type="entry name" value="Glycogen Phosphorylase B"/>
    <property type="match status" value="2"/>
</dbReference>
<dbReference type="InterPro" id="IPR003337">
    <property type="entry name" value="Trehalose_PPase"/>
</dbReference>
<dbReference type="SUPFAM" id="SSF56784">
    <property type="entry name" value="HAD-like"/>
    <property type="match status" value="1"/>
</dbReference>
<dbReference type="NCBIfam" id="TIGR00685">
    <property type="entry name" value="T6PP"/>
    <property type="match status" value="1"/>
</dbReference>
<organism evidence="3">
    <name type="scientific">uncultured delta proteobacterium</name>
    <dbReference type="NCBI Taxonomy" id="34034"/>
    <lineage>
        <taxon>Bacteria</taxon>
        <taxon>Deltaproteobacteria</taxon>
        <taxon>environmental samples</taxon>
    </lineage>
</organism>
<dbReference type="Pfam" id="PF02358">
    <property type="entry name" value="Trehalose_PPase"/>
    <property type="match status" value="1"/>
</dbReference>
<dbReference type="EMBL" id="FLUQ01000002">
    <property type="protein sequence ID" value="SBW04802.1"/>
    <property type="molecule type" value="Genomic_DNA"/>
</dbReference>
<evidence type="ECO:0000313" key="3">
    <source>
        <dbReference type="EMBL" id="SBW04802.1"/>
    </source>
</evidence>
<keyword evidence="3" id="KW-0808">Transferase</keyword>
<dbReference type="CDD" id="cd01627">
    <property type="entry name" value="HAD_TPP"/>
    <property type="match status" value="1"/>
</dbReference>
<reference evidence="3" key="1">
    <citation type="submission" date="2016-04" db="EMBL/GenBank/DDBJ databases">
        <authorList>
            <person name="Evans L.H."/>
            <person name="Alamgir A."/>
            <person name="Owens N."/>
            <person name="Weber N.D."/>
            <person name="Virtaneva K."/>
            <person name="Barbian K."/>
            <person name="Babar A."/>
            <person name="Rosenke K."/>
        </authorList>
    </citation>
    <scope>NUCLEOTIDE SEQUENCE</scope>
    <source>
        <strain evidence="3">86</strain>
    </source>
</reference>
<dbReference type="InterPro" id="IPR006379">
    <property type="entry name" value="HAD-SF_hydro_IIB"/>
</dbReference>
<dbReference type="AlphaFoldDB" id="A0A212JZL4"/>
<dbReference type="GO" id="GO:0004805">
    <property type="term" value="F:trehalose-phosphatase activity"/>
    <property type="evidence" value="ECO:0007669"/>
    <property type="project" value="TreeGrafter"/>
</dbReference>
<dbReference type="Pfam" id="PF00982">
    <property type="entry name" value="Glyco_transf_20"/>
    <property type="match status" value="1"/>
</dbReference>
<dbReference type="SUPFAM" id="SSF53756">
    <property type="entry name" value="UDP-Glycosyltransferase/glycogen phosphorylase"/>
    <property type="match status" value="1"/>
</dbReference>
<dbReference type="PANTHER" id="PTHR10788">
    <property type="entry name" value="TREHALOSE-6-PHOSPHATE SYNTHASE"/>
    <property type="match status" value="1"/>
</dbReference>
<dbReference type="NCBIfam" id="TIGR01484">
    <property type="entry name" value="HAD-SF-IIB"/>
    <property type="match status" value="1"/>
</dbReference>
<accession>A0A212JZL4</accession>
<dbReference type="GO" id="GO:0003825">
    <property type="term" value="F:alpha,alpha-trehalose-phosphate synthase (UDP-forming) activity"/>
    <property type="evidence" value="ECO:0007669"/>
    <property type="project" value="TreeGrafter"/>
</dbReference>
<dbReference type="PANTHER" id="PTHR10788:SF106">
    <property type="entry name" value="BCDNA.GH08860"/>
    <property type="match status" value="1"/>
</dbReference>
<dbReference type="GO" id="GO:0005992">
    <property type="term" value="P:trehalose biosynthetic process"/>
    <property type="evidence" value="ECO:0007669"/>
    <property type="project" value="InterPro"/>
</dbReference>